<feature type="transmembrane region" description="Helical" evidence="5">
    <location>
        <begin position="86"/>
        <end position="107"/>
    </location>
</feature>
<evidence type="ECO:0000256" key="2">
    <source>
        <dbReference type="ARBA" id="ARBA00022692"/>
    </source>
</evidence>
<proteinExistence type="predicted"/>
<dbReference type="Gene3D" id="1.20.1070.10">
    <property type="entry name" value="Rhodopsin 7-helix transmembrane proteins"/>
    <property type="match status" value="1"/>
</dbReference>
<feature type="transmembrane region" description="Helical" evidence="5">
    <location>
        <begin position="132"/>
        <end position="155"/>
    </location>
</feature>
<evidence type="ECO:0000313" key="7">
    <source>
        <dbReference type="EMBL" id="KAK6756074.1"/>
    </source>
</evidence>
<feature type="transmembrane region" description="Helical" evidence="5">
    <location>
        <begin position="319"/>
        <end position="338"/>
    </location>
</feature>
<keyword evidence="4 5" id="KW-0472">Membrane</keyword>
<feature type="transmembrane region" description="Helical" evidence="5">
    <location>
        <begin position="222"/>
        <end position="246"/>
    </location>
</feature>
<evidence type="ECO:0000259" key="6">
    <source>
        <dbReference type="PROSITE" id="PS50262"/>
    </source>
</evidence>
<accession>A0ABR1E0A1</accession>
<evidence type="ECO:0000256" key="4">
    <source>
        <dbReference type="ARBA" id="ARBA00023136"/>
    </source>
</evidence>
<evidence type="ECO:0000256" key="5">
    <source>
        <dbReference type="SAM" id="Phobius"/>
    </source>
</evidence>
<sequence length="505" mass="57589">MAVEVRLRGMIPVFPDIMVDYEVDTNTTECMCSDLQTEDYSPLYAKCNLALIIFALPPLSFFGVCTNVANVYVYSRKRMQNSANTYLLFLACSDFLVILTGLFIFWIDSARSYIPELARAPYTTVYTLPFGYMAQTCSIYFTVAAAFDCYINVCWKSHSKNYCTIRRAKQICSSIVVVSIMYNSLRFPQFNLRKCFHEASGDQIIEICPTSLFFTINMVYNVYMYMVLMTLLPFLFLLCLNAIIVFRQSLESGKQKEVVDSSDNLLKPRSNPSGGGDDTITMIMVVILFLACNTLALIVNVIETFFEPDPILLNLLSDASNFLVVFNSSVNCVIYFVFNNEYREIFLAKFYKKLDSMPGWLCCCLRCCITRQHHQNLMYNPVPLQKNRDQRQSLRYVVAEANADNVTTTRVPSSPVWQPLTHRHLPNMEWPTGCFDPTTTHLSLMDEDGDSGWDDGSQVSQRQYTTRWLAEVNIVDVQIDGQRPHIVVKPIGNLLDRDGISITAL</sequence>
<protein>
    <recommendedName>
        <fullName evidence="6">G-protein coupled receptors family 1 profile domain-containing protein</fullName>
    </recommendedName>
</protein>
<keyword evidence="3 5" id="KW-1133">Transmembrane helix</keyword>
<dbReference type="Pfam" id="PF00001">
    <property type="entry name" value="7tm_1"/>
    <property type="match status" value="1"/>
</dbReference>
<dbReference type="PANTHER" id="PTHR47632:SF4">
    <property type="entry name" value="G-PROTEIN COUPLED RECEPTORS FAMILY 1 PROFILE DOMAIN-CONTAINING PROTEIN"/>
    <property type="match status" value="1"/>
</dbReference>
<feature type="transmembrane region" description="Helical" evidence="5">
    <location>
        <begin position="49"/>
        <end position="74"/>
    </location>
</feature>
<dbReference type="InterPro" id="IPR000276">
    <property type="entry name" value="GPCR_Rhodpsn"/>
</dbReference>
<comment type="caution">
    <text evidence="7">The sequence shown here is derived from an EMBL/GenBank/DDBJ whole genome shotgun (WGS) entry which is preliminary data.</text>
</comment>
<evidence type="ECO:0000256" key="1">
    <source>
        <dbReference type="ARBA" id="ARBA00004370"/>
    </source>
</evidence>
<comment type="subcellular location">
    <subcellularLocation>
        <location evidence="1">Membrane</location>
    </subcellularLocation>
</comment>
<dbReference type="Proteomes" id="UP001303046">
    <property type="component" value="Unassembled WGS sequence"/>
</dbReference>
<dbReference type="InterPro" id="IPR017452">
    <property type="entry name" value="GPCR_Rhodpsn_7TM"/>
</dbReference>
<feature type="transmembrane region" description="Helical" evidence="5">
    <location>
        <begin position="279"/>
        <end position="299"/>
    </location>
</feature>
<keyword evidence="8" id="KW-1185">Reference proteome</keyword>
<dbReference type="SUPFAM" id="SSF81321">
    <property type="entry name" value="Family A G protein-coupled receptor-like"/>
    <property type="match status" value="1"/>
</dbReference>
<dbReference type="PRINTS" id="PR00237">
    <property type="entry name" value="GPCRRHODOPSN"/>
</dbReference>
<keyword evidence="2 5" id="KW-0812">Transmembrane</keyword>
<dbReference type="PANTHER" id="PTHR47632">
    <property type="entry name" value="FMRFAMIDE PEPTIDE RECEPTOR FAMILY-RELATED"/>
    <property type="match status" value="1"/>
</dbReference>
<dbReference type="CDD" id="cd14978">
    <property type="entry name" value="7tmA_FMRFamide_R-like"/>
    <property type="match status" value="1"/>
</dbReference>
<reference evidence="7 8" key="1">
    <citation type="submission" date="2023-08" db="EMBL/GenBank/DDBJ databases">
        <title>A Necator americanus chromosomal reference genome.</title>
        <authorList>
            <person name="Ilik V."/>
            <person name="Petrzelkova K.J."/>
            <person name="Pardy F."/>
            <person name="Fuh T."/>
            <person name="Niatou-Singa F.S."/>
            <person name="Gouil Q."/>
            <person name="Baker L."/>
            <person name="Ritchie M.E."/>
            <person name="Jex A.R."/>
            <person name="Gazzola D."/>
            <person name="Li H."/>
            <person name="Toshio Fujiwara R."/>
            <person name="Zhan B."/>
            <person name="Aroian R.V."/>
            <person name="Pafco B."/>
            <person name="Schwarz E.M."/>
        </authorList>
    </citation>
    <scope>NUCLEOTIDE SEQUENCE [LARGE SCALE GENOMIC DNA]</scope>
    <source>
        <strain evidence="7 8">Aroian</strain>
        <tissue evidence="7">Whole animal</tissue>
    </source>
</reference>
<dbReference type="EMBL" id="JAVFWL010000005">
    <property type="protein sequence ID" value="KAK6756074.1"/>
    <property type="molecule type" value="Genomic_DNA"/>
</dbReference>
<gene>
    <name evidence="7" type="primary">Necator_chrV.g19246</name>
    <name evidence="7" type="ORF">RB195_014454</name>
</gene>
<feature type="domain" description="G-protein coupled receptors family 1 profile" evidence="6">
    <location>
        <begin position="66"/>
        <end position="335"/>
    </location>
</feature>
<evidence type="ECO:0000256" key="3">
    <source>
        <dbReference type="ARBA" id="ARBA00022989"/>
    </source>
</evidence>
<dbReference type="InterPro" id="IPR053326">
    <property type="entry name" value="GPCR1-like"/>
</dbReference>
<dbReference type="PROSITE" id="PS50262">
    <property type="entry name" value="G_PROTEIN_RECEP_F1_2"/>
    <property type="match status" value="1"/>
</dbReference>
<name>A0ABR1E0A1_NECAM</name>
<organism evidence="7 8">
    <name type="scientific">Necator americanus</name>
    <name type="common">Human hookworm</name>
    <dbReference type="NCBI Taxonomy" id="51031"/>
    <lineage>
        <taxon>Eukaryota</taxon>
        <taxon>Metazoa</taxon>
        <taxon>Ecdysozoa</taxon>
        <taxon>Nematoda</taxon>
        <taxon>Chromadorea</taxon>
        <taxon>Rhabditida</taxon>
        <taxon>Rhabditina</taxon>
        <taxon>Rhabditomorpha</taxon>
        <taxon>Strongyloidea</taxon>
        <taxon>Ancylostomatidae</taxon>
        <taxon>Bunostominae</taxon>
        <taxon>Necator</taxon>
    </lineage>
</organism>
<evidence type="ECO:0000313" key="8">
    <source>
        <dbReference type="Proteomes" id="UP001303046"/>
    </source>
</evidence>